<evidence type="ECO:0000256" key="2">
    <source>
        <dbReference type="SAM" id="Phobius"/>
    </source>
</evidence>
<evidence type="ECO:0000313" key="4">
    <source>
        <dbReference type="Proteomes" id="UP001596274"/>
    </source>
</evidence>
<keyword evidence="2" id="KW-0812">Transmembrane</keyword>
<gene>
    <name evidence="3" type="ORF">ACFQDD_02400</name>
</gene>
<dbReference type="InterPro" id="IPR058291">
    <property type="entry name" value="DUF7985"/>
</dbReference>
<keyword evidence="2" id="KW-0472">Membrane</keyword>
<proteinExistence type="predicted"/>
<dbReference type="AlphaFoldDB" id="A0ABD5SYU5"/>
<evidence type="ECO:0000313" key="3">
    <source>
        <dbReference type="EMBL" id="MFC6770385.1"/>
    </source>
</evidence>
<protein>
    <submittedName>
        <fullName evidence="3">Uncharacterized protein</fullName>
    </submittedName>
</protein>
<name>A0ABD5SYU5_9EURY</name>
<reference evidence="3 4" key="1">
    <citation type="journal article" date="2019" name="Int. J. Syst. Evol. Microbiol.">
        <title>The Global Catalogue of Microorganisms (GCM) 10K type strain sequencing project: providing services to taxonomists for standard genome sequencing and annotation.</title>
        <authorList>
            <consortium name="The Broad Institute Genomics Platform"/>
            <consortium name="The Broad Institute Genome Sequencing Center for Infectious Disease"/>
            <person name="Wu L."/>
            <person name="Ma J."/>
        </authorList>
    </citation>
    <scope>NUCLEOTIDE SEQUENCE [LARGE SCALE GENOMIC DNA]</scope>
    <source>
        <strain evidence="3 4">PJ61</strain>
    </source>
</reference>
<sequence>MSQDSTPSETPENRTDSQSTAVSKVSRQAVLTVALLSLFAVQPVAAQTSAVCSADNLPSMIEGFFQLTTGLGIVGLAVVWQADSLIEMFTLNPEQKKGLKRHKRSAMKSAVVLVVLGPLYTVAGSMMGLPLAQCVDLVPW</sequence>
<comment type="caution">
    <text evidence="3">The sequence shown here is derived from an EMBL/GenBank/DDBJ whole genome shotgun (WGS) entry which is preliminary data.</text>
</comment>
<accession>A0ABD5SYU5</accession>
<feature type="region of interest" description="Disordered" evidence="1">
    <location>
        <begin position="1"/>
        <end position="21"/>
    </location>
</feature>
<evidence type="ECO:0000256" key="1">
    <source>
        <dbReference type="SAM" id="MobiDB-lite"/>
    </source>
</evidence>
<dbReference type="EMBL" id="JBHSWT010000048">
    <property type="protein sequence ID" value="MFC6770385.1"/>
    <property type="molecule type" value="Genomic_DNA"/>
</dbReference>
<organism evidence="3 4">
    <name type="scientific">Halorubrum pallidum</name>
    <dbReference type="NCBI Taxonomy" id="1526114"/>
    <lineage>
        <taxon>Archaea</taxon>
        <taxon>Methanobacteriati</taxon>
        <taxon>Methanobacteriota</taxon>
        <taxon>Stenosarchaea group</taxon>
        <taxon>Halobacteria</taxon>
        <taxon>Halobacteriales</taxon>
        <taxon>Haloferacaceae</taxon>
        <taxon>Halorubrum</taxon>
    </lineage>
</organism>
<dbReference type="Pfam" id="PF25946">
    <property type="entry name" value="DUF7985"/>
    <property type="match status" value="1"/>
</dbReference>
<feature type="transmembrane region" description="Helical" evidence="2">
    <location>
        <begin position="110"/>
        <end position="132"/>
    </location>
</feature>
<dbReference type="Proteomes" id="UP001596274">
    <property type="component" value="Unassembled WGS sequence"/>
</dbReference>
<keyword evidence="2" id="KW-1133">Transmembrane helix</keyword>
<keyword evidence="4" id="KW-1185">Reference proteome</keyword>